<protein>
    <submittedName>
        <fullName evidence="2">Uncharacterized protein</fullName>
    </submittedName>
</protein>
<evidence type="ECO:0000256" key="1">
    <source>
        <dbReference type="SAM" id="MobiDB-lite"/>
    </source>
</evidence>
<dbReference type="AlphaFoldDB" id="A0A1W6QY79"/>
<evidence type="ECO:0000313" key="2">
    <source>
        <dbReference type="EMBL" id="ARO46329.1"/>
    </source>
</evidence>
<sequence>MNSFCCCAAATKAAKAVILKRLKNSPASGGQNERKNLRLRPSSSPRRP</sequence>
<dbReference type="EMBL" id="KY270855">
    <property type="protein sequence ID" value="ARO46329.1"/>
    <property type="molecule type" value="Genomic_DNA"/>
</dbReference>
<accession>A0A1W6QY79</accession>
<reference evidence="2" key="1">
    <citation type="submission" date="2016-11" db="EMBL/GenBank/DDBJ databases">
        <title>The novel Pseudomonas putida plasmid p12969-2 harbors an In127-carrying multidrug-resistant region.</title>
        <authorList>
            <person name="Xu Y."/>
            <person name="Niu Y."/>
            <person name="Sun F."/>
            <person name="Yang Y."/>
            <person name="Luo W."/>
            <person name="Wang Z."/>
        </authorList>
    </citation>
    <scope>NUCLEOTIDE SEQUENCE</scope>
    <source>
        <strain evidence="2">12969</strain>
        <plasmid evidence="2">p12969-2</plasmid>
    </source>
</reference>
<organism evidence="2">
    <name type="scientific">Pseudomonas putida</name>
    <name type="common">Arthrobacter siderocapsulatus</name>
    <dbReference type="NCBI Taxonomy" id="303"/>
    <lineage>
        <taxon>Bacteria</taxon>
        <taxon>Pseudomonadati</taxon>
        <taxon>Pseudomonadota</taxon>
        <taxon>Gammaproteobacteria</taxon>
        <taxon>Pseudomonadales</taxon>
        <taxon>Pseudomonadaceae</taxon>
        <taxon>Pseudomonas</taxon>
    </lineage>
</organism>
<name>A0A1W6QY79_PSEPU</name>
<proteinExistence type="predicted"/>
<feature type="region of interest" description="Disordered" evidence="1">
    <location>
        <begin position="23"/>
        <end position="48"/>
    </location>
</feature>
<keyword evidence="2" id="KW-0614">Plasmid</keyword>
<geneLocation type="plasmid" evidence="2">
    <name>p12969-2</name>
</geneLocation>